<keyword evidence="1" id="KW-0812">Transmembrane</keyword>
<feature type="transmembrane region" description="Helical" evidence="1">
    <location>
        <begin position="172"/>
        <end position="202"/>
    </location>
</feature>
<keyword evidence="1" id="KW-1133">Transmembrane helix</keyword>
<feature type="transmembrane region" description="Helical" evidence="1">
    <location>
        <begin position="101"/>
        <end position="125"/>
    </location>
</feature>
<evidence type="ECO:0000313" key="2">
    <source>
        <dbReference type="EMBL" id="OQO08938.1"/>
    </source>
</evidence>
<dbReference type="Proteomes" id="UP000192596">
    <property type="component" value="Unassembled WGS sequence"/>
</dbReference>
<dbReference type="EMBL" id="NAJO01000011">
    <property type="protein sequence ID" value="OQO08938.1"/>
    <property type="molecule type" value="Genomic_DNA"/>
</dbReference>
<keyword evidence="1" id="KW-0472">Membrane</keyword>
<name>A0A1V8TCF0_9PEZI</name>
<feature type="transmembrane region" description="Helical" evidence="1">
    <location>
        <begin position="146"/>
        <end position="166"/>
    </location>
</feature>
<accession>A0A1V8TCF0</accession>
<organism evidence="2 3">
    <name type="scientific">Cryoendolithus antarcticus</name>
    <dbReference type="NCBI Taxonomy" id="1507870"/>
    <lineage>
        <taxon>Eukaryota</taxon>
        <taxon>Fungi</taxon>
        <taxon>Dikarya</taxon>
        <taxon>Ascomycota</taxon>
        <taxon>Pezizomycotina</taxon>
        <taxon>Dothideomycetes</taxon>
        <taxon>Dothideomycetidae</taxon>
        <taxon>Cladosporiales</taxon>
        <taxon>Cladosporiaceae</taxon>
        <taxon>Cryoendolithus</taxon>
    </lineage>
</organism>
<sequence length="275" mass="28381">MPGGFSSFVSSISSFRPSMPSFPSFRPSAPVSASKLASAPQPGVAPVMAPGSNGVHTSNAATDALRPTNLRFGAGVWRHLLPIFSAVGSIAWVVVYSTDVLGLGVAAFFAAFVTIYGLIAITVTLRYITGTRNSLPTGVFKAYTTTAWLTSVAGAGGVLYALYYAIDQNSYLTLLLISTQAIIAVNLAVALCTTALTLVVILSQGVQSCIRGWRPGDGVTDVSHKAPGEVEAGKGLLAAIREAWKAAEKAFQGGANSGVERPPGYSAVPAVETAV</sequence>
<evidence type="ECO:0000313" key="3">
    <source>
        <dbReference type="Proteomes" id="UP000192596"/>
    </source>
</evidence>
<evidence type="ECO:0000256" key="1">
    <source>
        <dbReference type="SAM" id="Phobius"/>
    </source>
</evidence>
<feature type="transmembrane region" description="Helical" evidence="1">
    <location>
        <begin position="76"/>
        <end position="95"/>
    </location>
</feature>
<keyword evidence="3" id="KW-1185">Reference proteome</keyword>
<proteinExistence type="predicted"/>
<dbReference type="InParanoid" id="A0A1V8TCF0"/>
<protein>
    <submittedName>
        <fullName evidence="2">Uncharacterized protein</fullName>
    </submittedName>
</protein>
<gene>
    <name evidence="2" type="ORF">B0A48_05828</name>
</gene>
<reference evidence="3" key="1">
    <citation type="submission" date="2017-03" db="EMBL/GenBank/DDBJ databases">
        <title>Genomes of endolithic fungi from Antarctica.</title>
        <authorList>
            <person name="Coleine C."/>
            <person name="Masonjones S."/>
            <person name="Stajich J.E."/>
        </authorList>
    </citation>
    <scope>NUCLEOTIDE SEQUENCE [LARGE SCALE GENOMIC DNA]</scope>
    <source>
        <strain evidence="3">CCFEE 5527</strain>
    </source>
</reference>
<dbReference type="AlphaFoldDB" id="A0A1V8TCF0"/>
<comment type="caution">
    <text evidence="2">The sequence shown here is derived from an EMBL/GenBank/DDBJ whole genome shotgun (WGS) entry which is preliminary data.</text>
</comment>